<organism evidence="1 2">
    <name type="scientific">Taxus chinensis</name>
    <name type="common">Chinese yew</name>
    <name type="synonym">Taxus wallichiana var. chinensis</name>
    <dbReference type="NCBI Taxonomy" id="29808"/>
    <lineage>
        <taxon>Eukaryota</taxon>
        <taxon>Viridiplantae</taxon>
        <taxon>Streptophyta</taxon>
        <taxon>Embryophyta</taxon>
        <taxon>Tracheophyta</taxon>
        <taxon>Spermatophyta</taxon>
        <taxon>Pinopsida</taxon>
        <taxon>Pinidae</taxon>
        <taxon>Conifers II</taxon>
        <taxon>Cupressales</taxon>
        <taxon>Taxaceae</taxon>
        <taxon>Taxus</taxon>
    </lineage>
</organism>
<dbReference type="Proteomes" id="UP000824469">
    <property type="component" value="Unassembled WGS sequence"/>
</dbReference>
<comment type="caution">
    <text evidence="1">The sequence shown here is derived from an EMBL/GenBank/DDBJ whole genome shotgun (WGS) entry which is preliminary data.</text>
</comment>
<evidence type="ECO:0000313" key="1">
    <source>
        <dbReference type="EMBL" id="KAH9322483.1"/>
    </source>
</evidence>
<dbReference type="AlphaFoldDB" id="A0AA38GJ99"/>
<name>A0AA38GJ99_TAXCH</name>
<reference evidence="1 2" key="1">
    <citation type="journal article" date="2021" name="Nat. Plants">
        <title>The Taxus genome provides insights into paclitaxel biosynthesis.</title>
        <authorList>
            <person name="Xiong X."/>
            <person name="Gou J."/>
            <person name="Liao Q."/>
            <person name="Li Y."/>
            <person name="Zhou Q."/>
            <person name="Bi G."/>
            <person name="Li C."/>
            <person name="Du R."/>
            <person name="Wang X."/>
            <person name="Sun T."/>
            <person name="Guo L."/>
            <person name="Liang H."/>
            <person name="Lu P."/>
            <person name="Wu Y."/>
            <person name="Zhang Z."/>
            <person name="Ro D.K."/>
            <person name="Shang Y."/>
            <person name="Huang S."/>
            <person name="Yan J."/>
        </authorList>
    </citation>
    <scope>NUCLEOTIDE SEQUENCE [LARGE SCALE GENOMIC DNA]</scope>
    <source>
        <tissue evidence="1">Leaf</tissue>
    </source>
</reference>
<sequence>MESALSRRECRRISLQPPPLLTGREAYSAWHASMERYFTHEGLSSFLLGPVPAPVDHHHLEDFLNTCDHVFGHMMMHVSHSLWFHVADSDPPHRVWSILQSLYGDPSHTASVVATADSVVSSISSCDGSSTDIDLLDSTFDDEDCAPCSDVKITTEDSSPLSLTIPDIVVTPHISSDIKQSHTQSHTVITPASFPPSVCEAPFTPLPSLDDSYLSYIALLFVEPPHWDEYLPDLGHLFVESTCDALQVPHPSIGVS</sequence>
<keyword evidence="2" id="KW-1185">Reference proteome</keyword>
<gene>
    <name evidence="1" type="ORF">KI387_017122</name>
</gene>
<dbReference type="EMBL" id="JAHRHJ020000003">
    <property type="protein sequence ID" value="KAH9322483.1"/>
    <property type="molecule type" value="Genomic_DNA"/>
</dbReference>
<proteinExistence type="predicted"/>
<evidence type="ECO:0000313" key="2">
    <source>
        <dbReference type="Proteomes" id="UP000824469"/>
    </source>
</evidence>
<accession>A0AA38GJ99</accession>
<protein>
    <submittedName>
        <fullName evidence="1">Uncharacterized protein</fullName>
    </submittedName>
</protein>